<comment type="caution">
    <text evidence="1">The sequence shown here is derived from an EMBL/GenBank/DDBJ whole genome shotgun (WGS) entry which is preliminary data.</text>
</comment>
<dbReference type="InterPro" id="IPR026906">
    <property type="entry name" value="LRR_5"/>
</dbReference>
<dbReference type="InterPro" id="IPR053139">
    <property type="entry name" value="Surface_bspA-like"/>
</dbReference>
<dbReference type="Gene3D" id="3.80.10.10">
    <property type="entry name" value="Ribonuclease Inhibitor"/>
    <property type="match status" value="1"/>
</dbReference>
<organism evidence="1 2">
    <name type="scientific">Bacteroides oleiciplenus YIT 12058</name>
    <dbReference type="NCBI Taxonomy" id="742727"/>
    <lineage>
        <taxon>Bacteria</taxon>
        <taxon>Pseudomonadati</taxon>
        <taxon>Bacteroidota</taxon>
        <taxon>Bacteroidia</taxon>
        <taxon>Bacteroidales</taxon>
        <taxon>Bacteroidaceae</taxon>
        <taxon>Bacteroides</taxon>
    </lineage>
</organism>
<dbReference type="eggNOG" id="COG4886">
    <property type="taxonomic scope" value="Bacteria"/>
</dbReference>
<protein>
    <submittedName>
        <fullName evidence="1">Uncharacterized protein</fullName>
    </submittedName>
</protein>
<dbReference type="PANTHER" id="PTHR45661">
    <property type="entry name" value="SURFACE ANTIGEN"/>
    <property type="match status" value="1"/>
</dbReference>
<gene>
    <name evidence="1" type="ORF">HMPREF9447_00040</name>
</gene>
<dbReference type="Proteomes" id="UP000009872">
    <property type="component" value="Unassembled WGS sequence"/>
</dbReference>
<dbReference type="Pfam" id="PF13306">
    <property type="entry name" value="LRR_5"/>
    <property type="match status" value="2"/>
</dbReference>
<dbReference type="EMBL" id="ADLF01000001">
    <property type="protein sequence ID" value="EKU92383.1"/>
    <property type="molecule type" value="Genomic_DNA"/>
</dbReference>
<reference evidence="1 2" key="1">
    <citation type="submission" date="2012-09" db="EMBL/GenBank/DDBJ databases">
        <title>The Genome Sequence of Bacteroides oleiciplenus YIT 12058.</title>
        <authorList>
            <consortium name="The Broad Institute Genome Sequencing Platform"/>
            <person name="Earl A."/>
            <person name="Ward D."/>
            <person name="Feldgarden M."/>
            <person name="Gevers D."/>
            <person name="Morotomi M."/>
            <person name="Walker B."/>
            <person name="Young S.K."/>
            <person name="Zeng Q."/>
            <person name="Gargeya S."/>
            <person name="Fitzgerald M."/>
            <person name="Haas B."/>
            <person name="Abouelleil A."/>
            <person name="Alvarado L."/>
            <person name="Arachchi H.M."/>
            <person name="Berlin A.M."/>
            <person name="Chapman S.B."/>
            <person name="Goldberg J."/>
            <person name="Griggs A."/>
            <person name="Gujja S."/>
            <person name="Hansen M."/>
            <person name="Howarth C."/>
            <person name="Imamovic A."/>
            <person name="Larimer J."/>
            <person name="McCowen C."/>
            <person name="Montmayeur A."/>
            <person name="Murphy C."/>
            <person name="Neiman D."/>
            <person name="Pearson M."/>
            <person name="Priest M."/>
            <person name="Roberts A."/>
            <person name="Saif S."/>
            <person name="Shea T."/>
            <person name="Sisk P."/>
            <person name="Sykes S."/>
            <person name="Wortman J."/>
            <person name="Nusbaum C."/>
            <person name="Birren B."/>
        </authorList>
    </citation>
    <scope>NUCLEOTIDE SEQUENCE [LARGE SCALE GENOMIC DNA]</scope>
    <source>
        <strain evidence="1 2">YIT 12058</strain>
    </source>
</reference>
<keyword evidence="2" id="KW-1185">Reference proteome</keyword>
<sequence>MVYFGFYQDSVDALRKVFDRLTLVMDGDPVIYLADPAFRQFALLFWDADGDGYISPDEAQVSKLPNFSRASADIEIVDFRQLTIGGSYYSGSTYTPKVREVYCGRNPGNSNSVPFSACEHLELVDIGAWITIIPTNAYKDNPKLKKVVLNEVLEVINGSVFTNCVSLEEISEIPDSCTLLYNQYNQQAFRGCTSLKTITIGRGIQRIGWSTFRDCTSMESFYIKAITPPQLDTEVFTNNPCKIYVPRDSISAYKAATNWNQYASRIYGYDF</sequence>
<dbReference type="STRING" id="742727.HMPREF9447_00040"/>
<accession>K9E706</accession>
<dbReference type="AlphaFoldDB" id="K9E706"/>
<dbReference type="PATRIC" id="fig|742727.4.peg.40"/>
<name>K9E706_9BACE</name>
<dbReference type="SUPFAM" id="SSF52058">
    <property type="entry name" value="L domain-like"/>
    <property type="match status" value="1"/>
</dbReference>
<dbReference type="InterPro" id="IPR032675">
    <property type="entry name" value="LRR_dom_sf"/>
</dbReference>
<dbReference type="PANTHER" id="PTHR45661:SF3">
    <property type="entry name" value="IG-LIKE DOMAIN-CONTAINING PROTEIN"/>
    <property type="match status" value="1"/>
</dbReference>
<evidence type="ECO:0000313" key="1">
    <source>
        <dbReference type="EMBL" id="EKU92383.1"/>
    </source>
</evidence>
<dbReference type="Gene3D" id="3.40.50.12480">
    <property type="match status" value="1"/>
</dbReference>
<evidence type="ECO:0000313" key="2">
    <source>
        <dbReference type="Proteomes" id="UP000009872"/>
    </source>
</evidence>
<proteinExistence type="predicted"/>
<dbReference type="HOGENOM" id="CLU_1025486_0_0_10"/>